<name>U4LWS4_PYROM</name>
<organism evidence="1 2">
    <name type="scientific">Pyronema omphalodes (strain CBS 100304)</name>
    <name type="common">Pyronema confluens</name>
    <dbReference type="NCBI Taxonomy" id="1076935"/>
    <lineage>
        <taxon>Eukaryota</taxon>
        <taxon>Fungi</taxon>
        <taxon>Dikarya</taxon>
        <taxon>Ascomycota</taxon>
        <taxon>Pezizomycotina</taxon>
        <taxon>Pezizomycetes</taxon>
        <taxon>Pezizales</taxon>
        <taxon>Pyronemataceae</taxon>
        <taxon>Pyronema</taxon>
    </lineage>
</organism>
<evidence type="ECO:0000313" key="1">
    <source>
        <dbReference type="EMBL" id="CCX34033.1"/>
    </source>
</evidence>
<protein>
    <submittedName>
        <fullName evidence="1">Uncharacterized protein</fullName>
    </submittedName>
</protein>
<dbReference type="EMBL" id="HF936296">
    <property type="protein sequence ID" value="CCX34033.1"/>
    <property type="molecule type" value="Genomic_DNA"/>
</dbReference>
<dbReference type="AlphaFoldDB" id="U4LWS4"/>
<dbReference type="Proteomes" id="UP000018144">
    <property type="component" value="Unassembled WGS sequence"/>
</dbReference>
<evidence type="ECO:0000313" key="2">
    <source>
        <dbReference type="Proteomes" id="UP000018144"/>
    </source>
</evidence>
<proteinExistence type="predicted"/>
<reference evidence="1 2" key="1">
    <citation type="journal article" date="2013" name="PLoS Genet.">
        <title>The genome and development-dependent transcriptomes of Pyronema confluens: a window into fungal evolution.</title>
        <authorList>
            <person name="Traeger S."/>
            <person name="Altegoer F."/>
            <person name="Freitag M."/>
            <person name="Gabaldon T."/>
            <person name="Kempken F."/>
            <person name="Kumar A."/>
            <person name="Marcet-Houben M."/>
            <person name="Poggeler S."/>
            <person name="Stajich J.E."/>
            <person name="Nowrousian M."/>
        </authorList>
    </citation>
    <scope>NUCLEOTIDE SEQUENCE [LARGE SCALE GENOMIC DNA]</scope>
    <source>
        <strain evidence="2">CBS 100304</strain>
        <tissue evidence="1">Vegetative mycelium</tissue>
    </source>
</reference>
<gene>
    <name evidence="1" type="ORF">PCON_02511</name>
</gene>
<accession>U4LWS4</accession>
<sequence>MSLTRFYGGLAFPIGRDRHPIASLRPKMASISADLSKFANFQPKCANSLGPWIRDWEPKAISLEGMDSP</sequence>
<keyword evidence="2" id="KW-1185">Reference proteome</keyword>